<evidence type="ECO:0000256" key="3">
    <source>
        <dbReference type="ARBA" id="ARBA00022989"/>
    </source>
</evidence>
<dbReference type="PANTHER" id="PTHR11863">
    <property type="entry name" value="STEROL DESATURASE"/>
    <property type="match status" value="1"/>
</dbReference>
<evidence type="ECO:0000256" key="2">
    <source>
        <dbReference type="ARBA" id="ARBA00022692"/>
    </source>
</evidence>
<feature type="transmembrane region" description="Helical" evidence="5">
    <location>
        <begin position="69"/>
        <end position="92"/>
    </location>
</feature>
<dbReference type="Pfam" id="PF04116">
    <property type="entry name" value="FA_hydroxylase"/>
    <property type="match status" value="1"/>
</dbReference>
<accession>A0ABN5BB92</accession>
<comment type="subcellular location">
    <subcellularLocation>
        <location evidence="1">Membrane</location>
    </subcellularLocation>
</comment>
<evidence type="ECO:0000256" key="5">
    <source>
        <dbReference type="SAM" id="Phobius"/>
    </source>
</evidence>
<feature type="transmembrane region" description="Helical" evidence="5">
    <location>
        <begin position="112"/>
        <end position="130"/>
    </location>
</feature>
<keyword evidence="4 5" id="KW-0472">Membrane</keyword>
<dbReference type="InterPro" id="IPR006694">
    <property type="entry name" value="Fatty_acid_hydroxylase"/>
</dbReference>
<feature type="transmembrane region" description="Helical" evidence="5">
    <location>
        <begin position="246"/>
        <end position="267"/>
    </location>
</feature>
<evidence type="ECO:0000313" key="8">
    <source>
        <dbReference type="Proteomes" id="UP000258016"/>
    </source>
</evidence>
<protein>
    <recommendedName>
        <fullName evidence="6">Fatty acid hydroxylase domain-containing protein</fullName>
    </recommendedName>
</protein>
<dbReference type="EMBL" id="CP020083">
    <property type="protein sequence ID" value="ASR52095.1"/>
    <property type="molecule type" value="Genomic_DNA"/>
</dbReference>
<dbReference type="InterPro" id="IPR050307">
    <property type="entry name" value="Sterol_Desaturase_Related"/>
</dbReference>
<evidence type="ECO:0000256" key="1">
    <source>
        <dbReference type="ARBA" id="ARBA00004370"/>
    </source>
</evidence>
<dbReference type="NCBIfam" id="TIGR03382">
    <property type="entry name" value="GC_trans_RRR"/>
    <property type="match status" value="1"/>
</dbReference>
<feature type="transmembrane region" description="Helical" evidence="5">
    <location>
        <begin position="207"/>
        <end position="226"/>
    </location>
</feature>
<evidence type="ECO:0000313" key="7">
    <source>
        <dbReference type="EMBL" id="ASR52095.1"/>
    </source>
</evidence>
<name>A0ABN5BB92_9SPHN</name>
<evidence type="ECO:0000256" key="4">
    <source>
        <dbReference type="ARBA" id="ARBA00023136"/>
    </source>
</evidence>
<reference evidence="7 8" key="1">
    <citation type="submission" date="2017-03" db="EMBL/GenBank/DDBJ databases">
        <title>Complete genome sequence of Blastomonas fulva degrading microcsystin LR.</title>
        <authorList>
            <person name="Lee H.-g."/>
            <person name="Jin L."/>
            <person name="oh H.-M."/>
        </authorList>
    </citation>
    <scope>NUCLEOTIDE SEQUENCE [LARGE SCALE GENOMIC DNA]</scope>
    <source>
        <strain evidence="7 8">T2</strain>
    </source>
</reference>
<keyword evidence="8" id="KW-1185">Reference proteome</keyword>
<evidence type="ECO:0000259" key="6">
    <source>
        <dbReference type="Pfam" id="PF04116"/>
    </source>
</evidence>
<gene>
    <name evidence="7" type="ORF">B5J99_12035</name>
</gene>
<feature type="domain" description="Fatty acid hydroxylase" evidence="6">
    <location>
        <begin position="253"/>
        <end position="387"/>
    </location>
</feature>
<dbReference type="Proteomes" id="UP000258016">
    <property type="component" value="Chromosome"/>
</dbReference>
<dbReference type="InterPro" id="IPR017756">
    <property type="entry name" value="TM_Gly-Cys-Arg_CS"/>
</dbReference>
<feature type="transmembrane region" description="Helical" evidence="5">
    <location>
        <begin position="137"/>
        <end position="157"/>
    </location>
</feature>
<feature type="transmembrane region" description="Helical" evidence="5">
    <location>
        <begin position="163"/>
        <end position="186"/>
    </location>
</feature>
<keyword evidence="2 5" id="KW-0812">Transmembrane</keyword>
<organism evidence="7 8">
    <name type="scientific">Blastomonas fulva</name>
    <dbReference type="NCBI Taxonomy" id="1550728"/>
    <lineage>
        <taxon>Bacteria</taxon>
        <taxon>Pseudomonadati</taxon>
        <taxon>Pseudomonadota</taxon>
        <taxon>Alphaproteobacteria</taxon>
        <taxon>Sphingomonadales</taxon>
        <taxon>Sphingomonadaceae</taxon>
        <taxon>Blastomonas</taxon>
    </lineage>
</organism>
<keyword evidence="3 5" id="KW-1133">Transmembrane helix</keyword>
<sequence>MRRGRTRIQGNRNPEWPDRCLGCRGDSPRFLRHQPYLRQSLPSSAPMTAEQWLTRIFADQAPRRFGSGWVSGVLGIVLGLLSVAAVLCLHFPHWLTLPELRGRYPLGLVRTAIDAGIFATLLLAALSMLLRRRKALGLAGLALAGIALALGAGGVAIPEAPASPVYVGLDWFVLGVLTTAAVFVPLERAFALRRQQGPFRRGWLTDASYFFMSHALVQLMSLLVLIPATQVGQALAIAPAQAWVQMAPLVVQFLAVVLVADLAQYAVHRAFHAVPLLWRFHRVHHSVTTMDWIAGSRLHLVDVVATRALVLLPIVTLGFEQVAVYAYLGFVSLHAVFIHANFAPRSPWLERWVAMPRFHHWHHAIEPEARDTNFAVHLPMIDRWFGTEHMPKDRWPSGYGVQGLEVPEGYVRQLVWPLRG</sequence>
<proteinExistence type="predicted"/>